<dbReference type="Pfam" id="PF12710">
    <property type="entry name" value="HAD"/>
    <property type="match status" value="1"/>
</dbReference>
<name>A0A9E2KMC9_9GAMM</name>
<dbReference type="InterPro" id="IPR023214">
    <property type="entry name" value="HAD_sf"/>
</dbReference>
<evidence type="ECO:0000256" key="1">
    <source>
        <dbReference type="ARBA" id="ARBA00022723"/>
    </source>
</evidence>
<accession>A0A9E2KMC9</accession>
<dbReference type="Proteomes" id="UP000824150">
    <property type="component" value="Unassembled WGS sequence"/>
</dbReference>
<dbReference type="NCBIfam" id="TIGR01490">
    <property type="entry name" value="HAD-SF-IB-hyp1"/>
    <property type="match status" value="1"/>
</dbReference>
<dbReference type="Gene3D" id="1.20.1440.100">
    <property type="entry name" value="SG protein - dephosphorylation function"/>
    <property type="match status" value="1"/>
</dbReference>
<dbReference type="EMBL" id="JAHLFG010000009">
    <property type="protein sequence ID" value="MBU3826050.1"/>
    <property type="molecule type" value="Genomic_DNA"/>
</dbReference>
<sequence length="220" mass="24328">MPHVAVFDLDLTLIKADSSTSWCQYLAQHQLVDDPEGFVARERELMDCYDAGTMKVEDYIAFTSQAVAHYDMAKLNQLLDEYVSTSIKPLIYPQGVELIEKKRAEGAHCIVISASADYIVRRVCAQLPPLDGVVAVQVAVKDNHLSSEIIGKPPFKAGKVTALENFIDAHGLHGATVEFYTDSINDLPLCLKADKVTAVNPGTLLRQEAQKRGWPILDWS</sequence>
<dbReference type="Gene3D" id="3.40.50.1000">
    <property type="entry name" value="HAD superfamily/HAD-like"/>
    <property type="match status" value="1"/>
</dbReference>
<evidence type="ECO:0000313" key="5">
    <source>
        <dbReference type="Proteomes" id="UP000824150"/>
    </source>
</evidence>
<dbReference type="AlphaFoldDB" id="A0A9E2KMC9"/>
<evidence type="ECO:0000256" key="3">
    <source>
        <dbReference type="ARBA" id="ARBA00022842"/>
    </source>
</evidence>
<dbReference type="InterPro" id="IPR050582">
    <property type="entry name" value="HAD-like_SerB"/>
</dbReference>
<dbReference type="PANTHER" id="PTHR43344:SF13">
    <property type="entry name" value="PHOSPHATASE RV3661-RELATED"/>
    <property type="match status" value="1"/>
</dbReference>
<dbReference type="InterPro" id="IPR036412">
    <property type="entry name" value="HAD-like_sf"/>
</dbReference>
<dbReference type="NCBIfam" id="TIGR01488">
    <property type="entry name" value="HAD-SF-IB"/>
    <property type="match status" value="1"/>
</dbReference>
<dbReference type="SUPFAM" id="SSF56784">
    <property type="entry name" value="HAD-like"/>
    <property type="match status" value="1"/>
</dbReference>
<dbReference type="GO" id="GO:0016787">
    <property type="term" value="F:hydrolase activity"/>
    <property type="evidence" value="ECO:0007669"/>
    <property type="project" value="UniProtKB-KW"/>
</dbReference>
<comment type="caution">
    <text evidence="4">The sequence shown here is derived from an EMBL/GenBank/DDBJ whole genome shotgun (WGS) entry which is preliminary data.</text>
</comment>
<keyword evidence="2 4" id="KW-0378">Hydrolase</keyword>
<keyword evidence="1" id="KW-0479">Metal-binding</keyword>
<dbReference type="GO" id="GO:0046872">
    <property type="term" value="F:metal ion binding"/>
    <property type="evidence" value="ECO:0007669"/>
    <property type="project" value="UniProtKB-KW"/>
</dbReference>
<reference evidence="4" key="1">
    <citation type="journal article" date="2021" name="PeerJ">
        <title>Extensive microbial diversity within the chicken gut microbiome revealed by metagenomics and culture.</title>
        <authorList>
            <person name="Gilroy R."/>
            <person name="Ravi A."/>
            <person name="Getino M."/>
            <person name="Pursley I."/>
            <person name="Horton D.L."/>
            <person name="Alikhan N.F."/>
            <person name="Baker D."/>
            <person name="Gharbi K."/>
            <person name="Hall N."/>
            <person name="Watson M."/>
            <person name="Adriaenssens E.M."/>
            <person name="Foster-Nyarko E."/>
            <person name="Jarju S."/>
            <person name="Secka A."/>
            <person name="Antonio M."/>
            <person name="Oren A."/>
            <person name="Chaudhuri R.R."/>
            <person name="La Ragione R."/>
            <person name="Hildebrand F."/>
            <person name="Pallen M.J."/>
        </authorList>
    </citation>
    <scope>NUCLEOTIDE SEQUENCE</scope>
    <source>
        <strain evidence="4">687</strain>
    </source>
</reference>
<evidence type="ECO:0000313" key="4">
    <source>
        <dbReference type="EMBL" id="MBU3826050.1"/>
    </source>
</evidence>
<protein>
    <submittedName>
        <fullName evidence="4">HAD-IB family hydrolase</fullName>
    </submittedName>
</protein>
<keyword evidence="3" id="KW-0460">Magnesium</keyword>
<proteinExistence type="predicted"/>
<dbReference type="InterPro" id="IPR006385">
    <property type="entry name" value="HAD_hydro_SerB1"/>
</dbReference>
<gene>
    <name evidence="4" type="ORF">IAA31_00950</name>
</gene>
<evidence type="ECO:0000256" key="2">
    <source>
        <dbReference type="ARBA" id="ARBA00022801"/>
    </source>
</evidence>
<dbReference type="PANTHER" id="PTHR43344">
    <property type="entry name" value="PHOSPHOSERINE PHOSPHATASE"/>
    <property type="match status" value="1"/>
</dbReference>
<reference evidence="4" key="2">
    <citation type="submission" date="2021-04" db="EMBL/GenBank/DDBJ databases">
        <authorList>
            <person name="Gilroy R."/>
        </authorList>
    </citation>
    <scope>NUCLEOTIDE SEQUENCE</scope>
    <source>
        <strain evidence="4">687</strain>
    </source>
</reference>
<organism evidence="4 5">
    <name type="scientific">Candidatus Anaerobiospirillum merdipullorum</name>
    <dbReference type="NCBI Taxonomy" id="2838450"/>
    <lineage>
        <taxon>Bacteria</taxon>
        <taxon>Pseudomonadati</taxon>
        <taxon>Pseudomonadota</taxon>
        <taxon>Gammaproteobacteria</taxon>
        <taxon>Aeromonadales</taxon>
        <taxon>Succinivibrionaceae</taxon>
        <taxon>Anaerobiospirillum</taxon>
    </lineage>
</organism>